<dbReference type="EMBL" id="VLXZ01000003">
    <property type="protein sequence ID" value="TSB47528.1"/>
    <property type="molecule type" value="Genomic_DNA"/>
</dbReference>
<evidence type="ECO:0000313" key="3">
    <source>
        <dbReference type="Proteomes" id="UP000318521"/>
    </source>
</evidence>
<dbReference type="PANTHER" id="PTHR37814">
    <property type="entry name" value="CONSERVED MEMBRANE PROTEIN"/>
    <property type="match status" value="1"/>
</dbReference>
<organism evidence="2 3">
    <name type="scientific">Alkalicoccobacillus porphyridii</name>
    <dbReference type="NCBI Taxonomy" id="2597270"/>
    <lineage>
        <taxon>Bacteria</taxon>
        <taxon>Bacillati</taxon>
        <taxon>Bacillota</taxon>
        <taxon>Bacilli</taxon>
        <taxon>Bacillales</taxon>
        <taxon>Bacillaceae</taxon>
        <taxon>Alkalicoccobacillus</taxon>
    </lineage>
</organism>
<evidence type="ECO:0000313" key="2">
    <source>
        <dbReference type="EMBL" id="TSB47528.1"/>
    </source>
</evidence>
<keyword evidence="3" id="KW-1185">Reference proteome</keyword>
<feature type="transmembrane region" description="Helical" evidence="1">
    <location>
        <begin position="311"/>
        <end position="333"/>
    </location>
</feature>
<feature type="transmembrane region" description="Helical" evidence="1">
    <location>
        <begin position="250"/>
        <end position="275"/>
    </location>
</feature>
<feature type="transmembrane region" description="Helical" evidence="1">
    <location>
        <begin position="287"/>
        <end position="305"/>
    </location>
</feature>
<feature type="transmembrane region" description="Helical" evidence="1">
    <location>
        <begin position="83"/>
        <end position="103"/>
    </location>
</feature>
<feature type="transmembrane region" description="Helical" evidence="1">
    <location>
        <begin position="38"/>
        <end position="58"/>
    </location>
</feature>
<dbReference type="InterPro" id="IPR038728">
    <property type="entry name" value="YkvI-like"/>
</dbReference>
<dbReference type="AlphaFoldDB" id="A0A554A1G4"/>
<reference evidence="2 3" key="1">
    <citation type="submission" date="2019-07" db="EMBL/GenBank/DDBJ databases">
        <authorList>
            <person name="Park Y.J."/>
            <person name="Jeong S.E."/>
            <person name="Jung H.S."/>
        </authorList>
    </citation>
    <scope>NUCLEOTIDE SEQUENCE [LARGE SCALE GENOMIC DNA]</scope>
    <source>
        <strain evidence="3">P16(2019)</strain>
    </source>
</reference>
<name>A0A554A1G4_9BACI</name>
<dbReference type="OrthoDB" id="4424890at2"/>
<protein>
    <recommendedName>
        <fullName evidence="4">GerAB/ArcD/ProY family transporter</fullName>
    </recommendedName>
</protein>
<evidence type="ECO:0008006" key="4">
    <source>
        <dbReference type="Google" id="ProtNLM"/>
    </source>
</evidence>
<dbReference type="PANTHER" id="PTHR37814:SF1">
    <property type="entry name" value="MEMBRANE PROTEIN"/>
    <property type="match status" value="1"/>
</dbReference>
<keyword evidence="1" id="KW-0812">Transmembrane</keyword>
<feature type="transmembrane region" description="Helical" evidence="1">
    <location>
        <begin position="204"/>
        <end position="222"/>
    </location>
</feature>
<sequence>MWANGLKWMFLIVGTLIGAGYASGRELWQFFGAESNVAILLFAILFTISCFVIMNLAFKQQSTQYVPLLTTLVGDKLAKAYDWVIFSYLFSTTTIMLAGAGATLEVYNIPFWLGMAGSGAMVVLLFLKDTHGMTTINAFLIPILILSLVSILLVFQSSLGFQFTFEWSHQHNWPAAITFTSLNILPIVAVVSAIGRQMKHRGEIWIASLGSGLLMGSISYLYNESLLQIAGEIMFYEIPLFVILKQYPSIMVVAMSVLLWLAIYTTAGAGIFGLISRLRGHIKGESWLIAMLLIAIMAPLTTFGFSSMIAFLYPLYGVVNVYLLICIILYPFFHHPALLRNKKAD</sequence>
<dbReference type="Proteomes" id="UP000318521">
    <property type="component" value="Unassembled WGS sequence"/>
</dbReference>
<accession>A0A554A1G4</accession>
<feature type="transmembrane region" description="Helical" evidence="1">
    <location>
        <begin position="109"/>
        <end position="127"/>
    </location>
</feature>
<evidence type="ECO:0000256" key="1">
    <source>
        <dbReference type="SAM" id="Phobius"/>
    </source>
</evidence>
<proteinExistence type="predicted"/>
<gene>
    <name evidence="2" type="ORF">FN960_07290</name>
</gene>
<comment type="caution">
    <text evidence="2">The sequence shown here is derived from an EMBL/GenBank/DDBJ whole genome shotgun (WGS) entry which is preliminary data.</text>
</comment>
<dbReference type="RefSeq" id="WP_143848028.1">
    <property type="nucleotide sequence ID" value="NZ_VLXZ01000003.1"/>
</dbReference>
<feature type="transmembrane region" description="Helical" evidence="1">
    <location>
        <begin position="173"/>
        <end position="192"/>
    </location>
</feature>
<keyword evidence="1" id="KW-1133">Transmembrane helix</keyword>
<feature type="transmembrane region" description="Helical" evidence="1">
    <location>
        <begin position="139"/>
        <end position="161"/>
    </location>
</feature>
<keyword evidence="1" id="KW-0472">Membrane</keyword>